<dbReference type="PANTHER" id="PTHR30547">
    <property type="entry name" value="UNCHARACTERIZED PROTEIN YHCG-RELATED"/>
    <property type="match status" value="1"/>
</dbReference>
<protein>
    <submittedName>
        <fullName evidence="2">DUF1016 family protein</fullName>
    </submittedName>
</protein>
<sequence>MENEIVLFETEDHEVKLNVPVENNTVWLNRKQLAELFGRDVKTIRKHINNALKEELDNSVVANFATTAVNLSMVYVYYEIGRMIVEEEQRGEQRAAYGTQLLKELSTYLTKNYGKGFSVANLKNVRQFYKVYSKDQIGETVFCQFENLPIKR</sequence>
<dbReference type="InterPro" id="IPR041527">
    <property type="entry name" value="YhcG_N"/>
</dbReference>
<comment type="caution">
    <text evidence="2">The sequence shown here is derived from an EMBL/GenBank/DDBJ whole genome shotgun (WGS) entry which is preliminary data.</text>
</comment>
<dbReference type="AlphaFoldDB" id="A0A7X2P592"/>
<dbReference type="RefSeq" id="WP_154433099.1">
    <property type="nucleotide sequence ID" value="NZ_VUMS01000040.1"/>
</dbReference>
<reference evidence="2 3" key="1">
    <citation type="submission" date="2019-08" db="EMBL/GenBank/DDBJ databases">
        <title>In-depth cultivation of the pig gut microbiome towards novel bacterial diversity and tailored functional studies.</title>
        <authorList>
            <person name="Wylensek D."/>
            <person name="Hitch T.C.A."/>
            <person name="Clavel T."/>
        </authorList>
    </citation>
    <scope>NUCLEOTIDE SEQUENCE [LARGE SCALE GENOMIC DNA]</scope>
    <source>
        <strain evidence="2 3">BSM-380-WT-5A</strain>
    </source>
</reference>
<gene>
    <name evidence="2" type="ORF">FYJ57_13800</name>
</gene>
<name>A0A7X2P592_9FIRM</name>
<dbReference type="Proteomes" id="UP000440513">
    <property type="component" value="Unassembled WGS sequence"/>
</dbReference>
<accession>A0A7X2P592</accession>
<feature type="domain" description="YhcG N-terminal" evidence="1">
    <location>
        <begin position="65"/>
        <end position="143"/>
    </location>
</feature>
<proteinExistence type="predicted"/>
<evidence type="ECO:0000313" key="3">
    <source>
        <dbReference type="Proteomes" id="UP000440513"/>
    </source>
</evidence>
<keyword evidence="3" id="KW-1185">Reference proteome</keyword>
<dbReference type="EMBL" id="VUMS01000040">
    <property type="protein sequence ID" value="MST67753.1"/>
    <property type="molecule type" value="Genomic_DNA"/>
</dbReference>
<evidence type="ECO:0000259" key="1">
    <source>
        <dbReference type="Pfam" id="PF17761"/>
    </source>
</evidence>
<evidence type="ECO:0000313" key="2">
    <source>
        <dbReference type="EMBL" id="MST67753.1"/>
    </source>
</evidence>
<dbReference type="PANTHER" id="PTHR30547:SF5">
    <property type="entry name" value="NUCLEASE YHCG-RELATED"/>
    <property type="match status" value="1"/>
</dbReference>
<dbReference type="InterPro" id="IPR053148">
    <property type="entry name" value="PD-DEXK-like_domain"/>
</dbReference>
<organism evidence="2 3">
    <name type="scientific">Oliverpabstia intestinalis</name>
    <dbReference type="NCBI Taxonomy" id="2606633"/>
    <lineage>
        <taxon>Bacteria</taxon>
        <taxon>Bacillati</taxon>
        <taxon>Bacillota</taxon>
        <taxon>Clostridia</taxon>
        <taxon>Lachnospirales</taxon>
        <taxon>Lachnospiraceae</taxon>
        <taxon>Oliverpabstia</taxon>
    </lineage>
</organism>
<dbReference type="Pfam" id="PF17761">
    <property type="entry name" value="DUF1016_N"/>
    <property type="match status" value="1"/>
</dbReference>